<dbReference type="Proteomes" id="UP000011863">
    <property type="component" value="Chromosome"/>
</dbReference>
<dbReference type="InterPro" id="IPR027417">
    <property type="entry name" value="P-loop_NTPase"/>
</dbReference>
<keyword evidence="3" id="KW-1185">Reference proteome</keyword>
<dbReference type="OrthoDB" id="5490584at2"/>
<evidence type="ECO:0000259" key="1">
    <source>
        <dbReference type="Pfam" id="PF02374"/>
    </source>
</evidence>
<protein>
    <submittedName>
        <fullName evidence="2">Putative anion transporting ATPase</fullName>
    </submittedName>
</protein>
<dbReference type="InterPro" id="IPR025723">
    <property type="entry name" value="ArsA/GET3_ATPase-like"/>
</dbReference>
<dbReference type="RefSeq" id="WP_015440983.1">
    <property type="nucleotide sequence ID" value="NC_020520.1"/>
</dbReference>
<organism evidence="2 3">
    <name type="scientific">Ilumatobacter coccineus (strain NBRC 103263 / KCTC 29153 / YM16-304)</name>
    <dbReference type="NCBI Taxonomy" id="1313172"/>
    <lineage>
        <taxon>Bacteria</taxon>
        <taxon>Bacillati</taxon>
        <taxon>Actinomycetota</taxon>
        <taxon>Acidimicrobiia</taxon>
        <taxon>Acidimicrobiales</taxon>
        <taxon>Ilumatobacteraceae</taxon>
        <taxon>Ilumatobacter</taxon>
    </lineage>
</organism>
<dbReference type="GO" id="GO:0016887">
    <property type="term" value="F:ATP hydrolysis activity"/>
    <property type="evidence" value="ECO:0007669"/>
    <property type="project" value="InterPro"/>
</dbReference>
<reference evidence="2 3" key="1">
    <citation type="journal article" date="2013" name="Int. J. Syst. Evol. Microbiol.">
        <title>Ilumatobacter nonamiense sp. nov. and Ilumatobacter coccineum sp. nov., isolated from seashore sand.</title>
        <authorList>
            <person name="Matsumoto A."/>
            <person name="Kasai H."/>
            <person name="Matsuo Y."/>
            <person name="Shizuri Y."/>
            <person name="Ichikawa N."/>
            <person name="Fujita N."/>
            <person name="Omura S."/>
            <person name="Takahashi Y."/>
        </authorList>
    </citation>
    <scope>NUCLEOTIDE SEQUENCE [LARGE SCALE GENOMIC DNA]</scope>
    <source>
        <strain evidence="3">NBRC 103263 / KCTC 29153 / YM16-304</strain>
    </source>
</reference>
<evidence type="ECO:0000313" key="2">
    <source>
        <dbReference type="EMBL" id="BAN01736.1"/>
    </source>
</evidence>
<dbReference type="PANTHER" id="PTHR10803:SF26">
    <property type="entry name" value="ANION TRANSPORTER ATPASE-RELATED"/>
    <property type="match status" value="1"/>
</dbReference>
<dbReference type="KEGG" id="aym:YM304_14220"/>
<dbReference type="PANTHER" id="PTHR10803">
    <property type="entry name" value="ARSENICAL PUMP-DRIVING ATPASE ARSENITE-TRANSLOCATING ATPASE"/>
    <property type="match status" value="1"/>
</dbReference>
<feature type="domain" description="ArsA/GET3 Anion-transporting ATPase-like" evidence="1">
    <location>
        <begin position="21"/>
        <end position="292"/>
    </location>
</feature>
<dbReference type="SUPFAM" id="SSF52540">
    <property type="entry name" value="P-loop containing nucleoside triphosphate hydrolases"/>
    <property type="match status" value="1"/>
</dbReference>
<dbReference type="EMBL" id="AP012057">
    <property type="protein sequence ID" value="BAN01736.1"/>
    <property type="molecule type" value="Genomic_DNA"/>
</dbReference>
<name>A0A6C7ECK0_ILUCY</name>
<accession>A0A6C7ECK0</accession>
<dbReference type="GO" id="GO:0005524">
    <property type="term" value="F:ATP binding"/>
    <property type="evidence" value="ECO:0007669"/>
    <property type="project" value="InterPro"/>
</dbReference>
<dbReference type="Pfam" id="PF02374">
    <property type="entry name" value="ArsA_ATPase"/>
    <property type="match status" value="1"/>
</dbReference>
<evidence type="ECO:0000313" key="3">
    <source>
        <dbReference type="Proteomes" id="UP000011863"/>
    </source>
</evidence>
<proteinExistence type="predicted"/>
<gene>
    <name evidence="2" type="ORF">YM304_14220</name>
</gene>
<dbReference type="Gene3D" id="3.40.50.300">
    <property type="entry name" value="P-loop containing nucleotide triphosphate hydrolases"/>
    <property type="match status" value="1"/>
</dbReference>
<sequence>MSKRSSTAAELTVAGAIARSELILTCGPGGVGKTTTAAALGVAAARAGRRTVVVTVDPARRLADALGLEAGAAADEPHKVAGVTKRSTDGELFALMLDAEQTFDRLVRDQAGSRKQADAILNNPVYQAISGSLSGAQEYMAIERLHQLHTSGDWDLVIVDTPPSRHAIDLLDAPDRLVGFLSHPVYRALTVGQRTFAKITDAASSMFLWAVKRLAGPQIVEDTVQFFRSLANIEGGLRDRAKEVSKLLRSDATAFIVVSSPRSEAVGEAEHLLDAIDEKHFPLAGVVVNLIHPLPEPLGEAVEAELADMGEGPLVDHLEWHRELTRLAEAERSQIAELERLSGHAELIELPLLDVDIHDIPGLVGLSDRLVDPADRRGEAH</sequence>
<dbReference type="InterPro" id="IPR016300">
    <property type="entry name" value="ATPase_ArsA/GET3"/>
</dbReference>
<dbReference type="AlphaFoldDB" id="A0A6C7ECK0"/>